<evidence type="ECO:0000313" key="3">
    <source>
        <dbReference type="Proteomes" id="UP000007814"/>
    </source>
</evidence>
<dbReference type="EMBL" id="ALJK01000163">
    <property type="protein sequence ID" value="EJN84164.1"/>
    <property type="molecule type" value="Genomic_DNA"/>
</dbReference>
<proteinExistence type="predicted"/>
<reference evidence="2 3" key="1">
    <citation type="submission" date="2012-07" db="EMBL/GenBank/DDBJ databases">
        <authorList>
            <person name="Durkin A.S."/>
            <person name="McCorrison J."/>
            <person name="Torralba M."/>
            <person name="Gillis M."/>
            <person name="Methe B."/>
            <person name="Sutton G."/>
            <person name="Nelson K.E."/>
        </authorList>
    </citation>
    <scope>NUCLEOTIDE SEQUENCE [LARGE SCALE GENOMIC DNA]</scope>
    <source>
        <strain evidence="3">ATCC 12104 / DSM 43013 / CCUG 2238 / JCM 8349 / NCTC 10301 / Howell 279</strain>
    </source>
</reference>
<evidence type="ECO:0000313" key="2">
    <source>
        <dbReference type="EMBL" id="EJN84164.1"/>
    </source>
</evidence>
<name>J3JJ44_ACTNH</name>
<accession>J3JJ44</accession>
<protein>
    <submittedName>
        <fullName evidence="2">Uncharacterized protein</fullName>
    </submittedName>
</protein>
<comment type="caution">
    <text evidence="2">The sequence shown here is derived from an EMBL/GenBank/DDBJ whole genome shotgun (WGS) entry which is preliminary data.</text>
</comment>
<evidence type="ECO:0000256" key="1">
    <source>
        <dbReference type="SAM" id="MobiDB-lite"/>
    </source>
</evidence>
<gene>
    <name evidence="2" type="ORF">HMPREF1129_2560</name>
</gene>
<organism evidence="2 3">
    <name type="scientific">Actinomyces naeslundii (strain ATCC 12104 / DSM 43013 / CCUG 2238 / JCM 8349 / NCTC 10301 / Howell 279)</name>
    <dbReference type="NCBI Taxonomy" id="1115803"/>
    <lineage>
        <taxon>Bacteria</taxon>
        <taxon>Bacillati</taxon>
        <taxon>Actinomycetota</taxon>
        <taxon>Actinomycetes</taxon>
        <taxon>Actinomycetales</taxon>
        <taxon>Actinomycetaceae</taxon>
        <taxon>Actinomyces</taxon>
    </lineage>
</organism>
<dbReference type="Proteomes" id="UP000007814">
    <property type="component" value="Unassembled WGS sequence"/>
</dbReference>
<feature type="region of interest" description="Disordered" evidence="1">
    <location>
        <begin position="58"/>
        <end position="79"/>
    </location>
</feature>
<sequence>MEPVNGAGFLRRITRLSVCRGDVPLPPRHALASARPVSAAARLRVSATGVRAGGSTLVPGRVLVPESGQRARPGQSGSP</sequence>
<dbReference type="AlphaFoldDB" id="J3JJ44"/>
<dbReference type="PATRIC" id="fig|1115803.3.peg.1953"/>